<name>A0A0W0TG71_LEGER</name>
<keyword evidence="8" id="KW-1185">Reference proteome</keyword>
<comment type="caution">
    <text evidence="7">The sequence shown here is derived from an EMBL/GenBank/DDBJ whole genome shotgun (WGS) entry which is preliminary data.</text>
</comment>
<dbReference type="InterPro" id="IPR001638">
    <property type="entry name" value="Solute-binding_3/MltF_N"/>
</dbReference>
<dbReference type="Pfam" id="PF00497">
    <property type="entry name" value="SBP_bac_3"/>
    <property type="match status" value="1"/>
</dbReference>
<evidence type="ECO:0000256" key="4">
    <source>
        <dbReference type="RuleBase" id="RU003744"/>
    </source>
</evidence>
<feature type="chain" id="PRO_5006913032" evidence="5">
    <location>
        <begin position="19"/>
        <end position="244"/>
    </location>
</feature>
<comment type="subcellular location">
    <subcellularLocation>
        <location evidence="1">Cell envelope</location>
    </subcellularLocation>
</comment>
<evidence type="ECO:0000256" key="3">
    <source>
        <dbReference type="ARBA" id="ARBA00022729"/>
    </source>
</evidence>
<dbReference type="CDD" id="cd13622">
    <property type="entry name" value="PBP2_Arg_3"/>
    <property type="match status" value="1"/>
</dbReference>
<accession>A0A0W0TG71</accession>
<dbReference type="PANTHER" id="PTHR35936">
    <property type="entry name" value="MEMBRANE-BOUND LYTIC MUREIN TRANSGLYCOSYLASE F"/>
    <property type="match status" value="1"/>
</dbReference>
<dbReference type="PROSITE" id="PS01039">
    <property type="entry name" value="SBP_BACTERIAL_3"/>
    <property type="match status" value="1"/>
</dbReference>
<evidence type="ECO:0000256" key="2">
    <source>
        <dbReference type="ARBA" id="ARBA00010333"/>
    </source>
</evidence>
<dbReference type="RefSeq" id="WP_058527813.1">
    <property type="nucleotide sequence ID" value="NZ_LNYA01000034.1"/>
</dbReference>
<dbReference type="Gene3D" id="3.40.190.10">
    <property type="entry name" value="Periplasmic binding protein-like II"/>
    <property type="match status" value="2"/>
</dbReference>
<organism evidence="7 8">
    <name type="scientific">Legionella erythra</name>
    <dbReference type="NCBI Taxonomy" id="448"/>
    <lineage>
        <taxon>Bacteria</taxon>
        <taxon>Pseudomonadati</taxon>
        <taxon>Pseudomonadota</taxon>
        <taxon>Gammaproteobacteria</taxon>
        <taxon>Legionellales</taxon>
        <taxon>Legionellaceae</taxon>
        <taxon>Legionella</taxon>
    </lineage>
</organism>
<dbReference type="EMBL" id="LNYA01000034">
    <property type="protein sequence ID" value="KTC94570.1"/>
    <property type="molecule type" value="Genomic_DNA"/>
</dbReference>
<proteinExistence type="inferred from homology"/>
<dbReference type="PATRIC" id="fig|448.7.peg.2873"/>
<protein>
    <submittedName>
        <fullName evidence="7">Arginine 3rd transport system periplasmic binding protein</fullName>
    </submittedName>
</protein>
<evidence type="ECO:0000313" key="8">
    <source>
        <dbReference type="Proteomes" id="UP000054773"/>
    </source>
</evidence>
<dbReference type="GO" id="GO:0030313">
    <property type="term" value="C:cell envelope"/>
    <property type="evidence" value="ECO:0007669"/>
    <property type="project" value="UniProtKB-SubCell"/>
</dbReference>
<dbReference type="SUPFAM" id="SSF53850">
    <property type="entry name" value="Periplasmic binding protein-like II"/>
    <property type="match status" value="1"/>
</dbReference>
<evidence type="ECO:0000256" key="5">
    <source>
        <dbReference type="SAM" id="SignalP"/>
    </source>
</evidence>
<dbReference type="SMART" id="SM00062">
    <property type="entry name" value="PBPb"/>
    <property type="match status" value="1"/>
</dbReference>
<dbReference type="AlphaFoldDB" id="A0A0W0TG71"/>
<feature type="signal peptide" evidence="5">
    <location>
        <begin position="1"/>
        <end position="18"/>
    </location>
</feature>
<keyword evidence="3 5" id="KW-0732">Signal</keyword>
<dbReference type="Proteomes" id="UP000054773">
    <property type="component" value="Unassembled WGS sequence"/>
</dbReference>
<dbReference type="InterPro" id="IPR018313">
    <property type="entry name" value="SBP_3_CS"/>
</dbReference>
<reference evidence="7 8" key="1">
    <citation type="submission" date="2015-11" db="EMBL/GenBank/DDBJ databases">
        <title>Genomic analysis of 38 Legionella species identifies large and diverse effector repertoires.</title>
        <authorList>
            <person name="Burstein D."/>
            <person name="Amaro F."/>
            <person name="Zusman T."/>
            <person name="Lifshitz Z."/>
            <person name="Cohen O."/>
            <person name="Gilbert J.A."/>
            <person name="Pupko T."/>
            <person name="Shuman H.A."/>
            <person name="Segal G."/>
        </authorList>
    </citation>
    <scope>NUCLEOTIDE SEQUENCE [LARGE SCALE GENOMIC DNA]</scope>
    <source>
        <strain evidence="7 8">SE-32A-C8</strain>
    </source>
</reference>
<feature type="domain" description="Solute-binding protein family 3/N-terminal" evidence="6">
    <location>
        <begin position="20"/>
        <end position="242"/>
    </location>
</feature>
<sequence>MGFFARLFLLLLCVNLHAQTIRVGTGLYAPPFEMQADNKKNLYGFDIELMQAICQRAGWQCQFKGMLFEQLFIELKDNTIDLAISAISITSERQKNFLFSLPYMASGGQFLTKSQSPINTILDIRNQRVGIERGTVFKQMLQAQYQDAITITDYATQQDVLNALSNDDVDAVLIDTGAAQYWVANNSGLFKAIGDSLPVGLGYGIMANPNRRDLIETVNKQLLAMENDGDYLKLYSRYFGTLSL</sequence>
<dbReference type="PANTHER" id="PTHR35936:SF20">
    <property type="entry name" value="ABC TRANSPORTER ARGININE-BINDING PROTEIN 2-RELATED"/>
    <property type="match status" value="1"/>
</dbReference>
<evidence type="ECO:0000313" key="7">
    <source>
        <dbReference type="EMBL" id="KTC94570.1"/>
    </source>
</evidence>
<evidence type="ECO:0000259" key="6">
    <source>
        <dbReference type="SMART" id="SM00062"/>
    </source>
</evidence>
<evidence type="ECO:0000256" key="1">
    <source>
        <dbReference type="ARBA" id="ARBA00004196"/>
    </source>
</evidence>
<comment type="similarity">
    <text evidence="2 4">Belongs to the bacterial solute-binding protein 3 family.</text>
</comment>
<dbReference type="STRING" id="448.Lery_2737"/>
<gene>
    <name evidence="7" type="primary">artJ_2</name>
    <name evidence="7" type="ORF">Lery_2737</name>
</gene>